<dbReference type="GO" id="GO:0016746">
    <property type="term" value="F:acyltransferase activity"/>
    <property type="evidence" value="ECO:0007669"/>
    <property type="project" value="InterPro"/>
</dbReference>
<evidence type="ECO:0000313" key="5">
    <source>
        <dbReference type="Proteomes" id="UP000437862"/>
    </source>
</evidence>
<reference evidence="2 5" key="3">
    <citation type="submission" date="2019-12" db="EMBL/GenBank/DDBJ databases">
        <title>Draft Genome Sequences of Six Type Strains of the Genus Massilia.</title>
        <authorList>
            <person name="Miess H."/>
            <person name="Frediansyah A."/>
            <person name="Goeker M."/>
            <person name="Gross H."/>
        </authorList>
    </citation>
    <scope>NUCLEOTIDE SEQUENCE [LARGE SCALE GENOMIC DNA]</scope>
    <source>
        <strain evidence="2 5">DSM 26639</strain>
    </source>
</reference>
<evidence type="ECO:0000256" key="1">
    <source>
        <dbReference type="SAM" id="Phobius"/>
    </source>
</evidence>
<feature type="transmembrane region" description="Helical" evidence="1">
    <location>
        <begin position="7"/>
        <end position="26"/>
    </location>
</feature>
<dbReference type="Gene3D" id="3.40.47.10">
    <property type="match status" value="1"/>
</dbReference>
<dbReference type="InterPro" id="IPR016039">
    <property type="entry name" value="Thiolase-like"/>
</dbReference>
<dbReference type="AlphaFoldDB" id="A0A562PHQ7"/>
<dbReference type="OrthoDB" id="9178072at2"/>
<dbReference type="EMBL" id="VLKW01000010">
    <property type="protein sequence ID" value="TWI43964.1"/>
    <property type="molecule type" value="Genomic_DNA"/>
</dbReference>
<evidence type="ECO:0000313" key="2">
    <source>
        <dbReference type="EMBL" id="QGZ37673.1"/>
    </source>
</evidence>
<name>A0A562PHQ7_9BURK</name>
<proteinExistence type="predicted"/>
<reference evidence="3 4" key="1">
    <citation type="journal article" date="2015" name="Stand. Genomic Sci.">
        <title>Genomic Encyclopedia of Bacterial and Archaeal Type Strains, Phase III: the genomes of soil and plant-associated and newly described type strains.</title>
        <authorList>
            <person name="Whitman W.B."/>
            <person name="Woyke T."/>
            <person name="Klenk H.P."/>
            <person name="Zhou Y."/>
            <person name="Lilburn T.G."/>
            <person name="Beck B.J."/>
            <person name="De Vos P."/>
            <person name="Vandamme P."/>
            <person name="Eisen J.A."/>
            <person name="Garrity G."/>
            <person name="Hugenholtz P."/>
            <person name="Kyrpides N.C."/>
        </authorList>
    </citation>
    <scope>NUCLEOTIDE SEQUENCE [LARGE SCALE GENOMIC DNA]</scope>
    <source>
        <strain evidence="3 4">CGMCC 1.10685</strain>
    </source>
</reference>
<dbReference type="EMBL" id="CP046904">
    <property type="protein sequence ID" value="QGZ37673.1"/>
    <property type="molecule type" value="Genomic_DNA"/>
</dbReference>
<protein>
    <recommendedName>
        <fullName evidence="6">DUF2875 domain-containing protein</fullName>
    </recommendedName>
</protein>
<sequence length="464" mass="47603">MLSWFRTLIAAGASFGAAWAGAVWYWRANNVAPGSGDLALYLLVVPTVLLLSALGIAKLRERMNAAPATPSANAAATPAAAAQAADVAAVAPLAIVAAAVHVPHGASVHAWRDALAEGNARPALDDELIDDYGYPVMAARIADLDDEPVREAVTAWLAGRTVPFDDAQWRALAAGQAVATELAAPLADHPALAQHAARVDTREPSPLPQLQLHFALPADWTPPQRDAAAGWFAHVVAHTAGWPAERIAAAVTDDAAATLARLFPADGQGVLAALLACGSQLDTATVDHLAAGGKLFTARQQQGRIPGEGAAALLVADAAQGALLGAADNGLGVLRAVASGQREQDADTARRTDAQALQAACTQALERAHVTPDQVAFIAADTDHRTGRVMELMAVLPERMPQLDATTDIVSAGSACGACAPVPFVAALALAAVEAHERAAPVLCVGNLDPYRRDVAVIAPPAAA</sequence>
<evidence type="ECO:0000313" key="4">
    <source>
        <dbReference type="Proteomes" id="UP000315112"/>
    </source>
</evidence>
<accession>A0A562PHQ7</accession>
<reference evidence="3" key="2">
    <citation type="submission" date="2019-07" db="EMBL/GenBank/DDBJ databases">
        <authorList>
            <person name="Whitman W."/>
            <person name="Huntemann M."/>
            <person name="Clum A."/>
            <person name="Pillay M."/>
            <person name="Palaniappan K."/>
            <person name="Varghese N."/>
            <person name="Mikhailova N."/>
            <person name="Stamatis D."/>
            <person name="Reddy T."/>
            <person name="Daum C."/>
            <person name="Shapiro N."/>
            <person name="Ivanova N."/>
            <person name="Kyrpides N."/>
            <person name="Woyke T."/>
        </authorList>
    </citation>
    <scope>NUCLEOTIDE SEQUENCE</scope>
    <source>
        <strain evidence="3">CGMCC 1.10685</strain>
    </source>
</reference>
<dbReference type="Proteomes" id="UP000315112">
    <property type="component" value="Unassembled WGS sequence"/>
</dbReference>
<dbReference type="Proteomes" id="UP000437862">
    <property type="component" value="Chromosome"/>
</dbReference>
<evidence type="ECO:0000313" key="3">
    <source>
        <dbReference type="EMBL" id="TWI43964.1"/>
    </source>
</evidence>
<dbReference type="RefSeq" id="WP_145879365.1">
    <property type="nucleotide sequence ID" value="NZ_CP046904.1"/>
</dbReference>
<organism evidence="3 4">
    <name type="scientific">Pseudoduganella flava</name>
    <dbReference type="NCBI Taxonomy" id="871742"/>
    <lineage>
        <taxon>Bacteria</taxon>
        <taxon>Pseudomonadati</taxon>
        <taxon>Pseudomonadota</taxon>
        <taxon>Betaproteobacteria</taxon>
        <taxon>Burkholderiales</taxon>
        <taxon>Oxalobacteraceae</taxon>
        <taxon>Telluria group</taxon>
        <taxon>Pseudoduganella</taxon>
    </lineage>
</organism>
<evidence type="ECO:0008006" key="6">
    <source>
        <dbReference type="Google" id="ProtNLM"/>
    </source>
</evidence>
<keyword evidence="1" id="KW-0472">Membrane</keyword>
<gene>
    <name evidence="2" type="ORF">GO485_00440</name>
    <name evidence="3" type="ORF">IP92_04482</name>
</gene>
<keyword evidence="1" id="KW-0812">Transmembrane</keyword>
<dbReference type="SUPFAM" id="SSF53901">
    <property type="entry name" value="Thiolase-like"/>
    <property type="match status" value="1"/>
</dbReference>
<feature type="transmembrane region" description="Helical" evidence="1">
    <location>
        <begin position="38"/>
        <end position="57"/>
    </location>
</feature>
<keyword evidence="5" id="KW-1185">Reference proteome</keyword>
<keyword evidence="1" id="KW-1133">Transmembrane helix</keyword>